<accession>A0ACB9T5S3</accession>
<keyword evidence="2" id="KW-1185">Reference proteome</keyword>
<dbReference type="Proteomes" id="UP001056778">
    <property type="component" value="Chromosome 5"/>
</dbReference>
<comment type="caution">
    <text evidence="1">The sequence shown here is derived from an EMBL/GenBank/DDBJ whole genome shotgun (WGS) entry which is preliminary data.</text>
</comment>
<gene>
    <name evidence="1" type="ORF">MML48_5g00001531</name>
</gene>
<evidence type="ECO:0000313" key="1">
    <source>
        <dbReference type="EMBL" id="KAI4462166.1"/>
    </source>
</evidence>
<reference evidence="1" key="1">
    <citation type="submission" date="2022-04" db="EMBL/GenBank/DDBJ databases">
        <title>Chromosome-scale genome assembly of Holotrichia oblita Faldermann.</title>
        <authorList>
            <person name="Rongchong L."/>
        </authorList>
    </citation>
    <scope>NUCLEOTIDE SEQUENCE</scope>
    <source>
        <strain evidence="1">81SQS9</strain>
    </source>
</reference>
<sequence>MTNECTDPIDLFRTEAYHDDIQIQLRAVKKLPTLAVALDVDRTRHELIPTLEDFLDVIYFNNDEVLLVLAEQLGKFVPFIGGVDYAFLLLPMLEKLAATDDTCTREKAVESLQHVASLMSGNQLEEHFLKIIQTMSEAEWFTSKCSAAGLISICYPKLSDEGKRNIRQLFLSLLENESPMVKREAAKYFADIIKVVEVQYLKEEFIPSFKKLSTDDQDSVRLLAVNVAVALASRLSPAEIEEHILDTLNSLCADFSWRVRYQFANEINSIQTAVGPSITRKSIVPLYQILVRDTEANIREISARNIVQFCEILQKSYLETTNAKKDDLDPVIKDEILPLIKELDKDVVEDVQDGLYSVIISLSSLLGETNTKDFLLPLITSSIENDSSKVKESIVTNLNNIICVIGIEELSGTVQKLMTDLVKTSIWRTRRNLIVTLCHIARHSKKDYFDQHLKSLYVDLLNDRIYGVRKVATLILPVIKNLNEVLAVQLEEEWVGIVLAFIEDEDYFNEDIKVYAEETLDAFTKCGDLVVGSITNNEISKRDIEETYLEGLLFLILAYFLDKIHILAQDPVVNIRMRAASTLQKIYNFNNALRKELEEPWVTKLINITSVNDRMTLMQECRNELLEAVNLKNKLTDVNKQELPPVPAIPAIDDVKIEDVTANSPTPMEVDPPQVSEIPGSEIIEKVEEKMEEVGSPPESAVQEQEAKVEVVEKLEPPPMESGEIAKAVEETQETLNVAKSEPVIEAVTSEQVVQANPDEKVSEKTEDAKMDVQNV</sequence>
<evidence type="ECO:0000313" key="2">
    <source>
        <dbReference type="Proteomes" id="UP001056778"/>
    </source>
</evidence>
<protein>
    <submittedName>
        <fullName evidence="1">Serine/threonine-protein phosphatase pp2a 65 kDa regulatory subunit</fullName>
    </submittedName>
</protein>
<organism evidence="1 2">
    <name type="scientific">Holotrichia oblita</name>
    <name type="common">Chafer beetle</name>
    <dbReference type="NCBI Taxonomy" id="644536"/>
    <lineage>
        <taxon>Eukaryota</taxon>
        <taxon>Metazoa</taxon>
        <taxon>Ecdysozoa</taxon>
        <taxon>Arthropoda</taxon>
        <taxon>Hexapoda</taxon>
        <taxon>Insecta</taxon>
        <taxon>Pterygota</taxon>
        <taxon>Neoptera</taxon>
        <taxon>Endopterygota</taxon>
        <taxon>Coleoptera</taxon>
        <taxon>Polyphaga</taxon>
        <taxon>Scarabaeiformia</taxon>
        <taxon>Scarabaeidae</taxon>
        <taxon>Melolonthinae</taxon>
        <taxon>Holotrichia</taxon>
    </lineage>
</organism>
<dbReference type="EMBL" id="CM043019">
    <property type="protein sequence ID" value="KAI4462166.1"/>
    <property type="molecule type" value="Genomic_DNA"/>
</dbReference>
<proteinExistence type="predicted"/>
<name>A0ACB9T5S3_HOLOL</name>